<dbReference type="PaxDb" id="4097-A0A1S4D6N3"/>
<dbReference type="RefSeq" id="XP_016509011.1">
    <property type="nucleotide sequence ID" value="XM_016653525.1"/>
</dbReference>
<dbReference type="PANTHER" id="PTHR31561">
    <property type="entry name" value="3-KETOACYL-COA SYNTHASE"/>
    <property type="match status" value="1"/>
</dbReference>
<dbReference type="Gene3D" id="3.40.47.10">
    <property type="match status" value="1"/>
</dbReference>
<dbReference type="SUPFAM" id="SSF53901">
    <property type="entry name" value="Thiolase-like"/>
    <property type="match status" value="1"/>
</dbReference>
<dbReference type="GO" id="GO:0016020">
    <property type="term" value="C:membrane"/>
    <property type="evidence" value="ECO:0007669"/>
    <property type="project" value="InterPro"/>
</dbReference>
<accession>A0A1S4D6N3</accession>
<dbReference type="GO" id="GO:0006633">
    <property type="term" value="P:fatty acid biosynthetic process"/>
    <property type="evidence" value="ECO:0007669"/>
    <property type="project" value="InterPro"/>
</dbReference>
<dbReference type="OrthoDB" id="329835at2759"/>
<dbReference type="STRING" id="4097.A0A1S4D6N3"/>
<name>A0A1S4D6N3_TOBAC</name>
<dbReference type="KEGG" id="nta:107826538"/>
<reference evidence="1" key="1">
    <citation type="submission" date="2025-08" db="UniProtKB">
        <authorList>
            <consortium name="RefSeq"/>
        </authorList>
    </citation>
    <scope>IDENTIFICATION</scope>
</reference>
<dbReference type="InterPro" id="IPR016039">
    <property type="entry name" value="Thiolase-like"/>
</dbReference>
<evidence type="ECO:0000313" key="1">
    <source>
        <dbReference type="RefSeq" id="XP_016509011.1"/>
    </source>
</evidence>
<dbReference type="GO" id="GO:0016747">
    <property type="term" value="F:acyltransferase activity, transferring groups other than amino-acyl groups"/>
    <property type="evidence" value="ECO:0007669"/>
    <property type="project" value="InterPro"/>
</dbReference>
<organism evidence="1">
    <name type="scientific">Nicotiana tabacum</name>
    <name type="common">Common tobacco</name>
    <dbReference type="NCBI Taxonomy" id="4097"/>
    <lineage>
        <taxon>Eukaryota</taxon>
        <taxon>Viridiplantae</taxon>
        <taxon>Streptophyta</taxon>
        <taxon>Embryophyta</taxon>
        <taxon>Tracheophyta</taxon>
        <taxon>Spermatophyta</taxon>
        <taxon>Magnoliopsida</taxon>
        <taxon>eudicotyledons</taxon>
        <taxon>Gunneridae</taxon>
        <taxon>Pentapetalae</taxon>
        <taxon>asterids</taxon>
        <taxon>lamiids</taxon>
        <taxon>Solanales</taxon>
        <taxon>Solanaceae</taxon>
        <taxon>Nicotianoideae</taxon>
        <taxon>Nicotianeae</taxon>
        <taxon>Nicotiana</taxon>
    </lineage>
</organism>
<proteinExistence type="predicted"/>
<protein>
    <submittedName>
        <fullName evidence="1">3-ketoacyl-CoA synthase 11-like</fullName>
    </submittedName>
</protein>
<gene>
    <name evidence="1" type="primary">LOC107826538</name>
</gene>
<dbReference type="AlphaFoldDB" id="A0A1S4D6N3"/>
<dbReference type="InterPro" id="IPR012392">
    <property type="entry name" value="3-ktacl-CoA_syn"/>
</dbReference>
<sequence length="169" mass="19803">MVFWLEFRVLRYKPQVPSCWFHLEGRLRNRSVKPFDRWLFVADPKFKMFLEISAKHNGMKPVLDDLQKKLGFCDKQMEASRMTLYRFGNSSSSSIWYGVAYAKAKGSVKKGDALWQIVFVSGFKCSSVIWRVTRSIDRNEMNLWRDEIDEFLLDASEIEALPDLFVASK</sequence>